<sequence>MDDLPSLMLLLLLLCLHLCIGLSWSHSLQQAEHDTFPGTIIQGIADSDAKTPVKHHVESQAHSSSDVFAVDSIHGIGKAPEDKATESQFPSVLEYYVQRGSSNGNNDNYNGENIQGIQHGKPMFGQKMAFLPLEKISTELKPSDLQFREEDVIEDAVQGWHVRTSRTVKDEDAAIERPRQTFYNGKLVQGGEQIGEFRVRLKRKAIHRSFFSKMLGGLSKALHWNIFCSKEGGLLSSLKNLFTGAQNHMKNWFSSSNQRRAPTVWSYTEPLAIVEPVPPVMVNSQCTLKGRMSSILQQVVLDYRSSVTNSHQASCAGKIEEAAVKLREAVSSKLKETLCSKIDSPCEKEFCEFLQSKPKLASLMVLSRFGIDPVAVALSHSIDSGFCASSMEVSHIVDNIHHCSFAKEYKHLVRMLLMLKLQPWRFAARSCTAENSCSLFPNILSHMGTAHKMNNEQLPHSDRVHMIETHSPGHGVPRFSAIRRPVCRKAMLLRRMSLFPLDLRGNPQLPHNSLESLFLEPIQIENHGPEKIFDDVDKVILRLHKFLPDISHEVLESNKHALNIPDSFPGAAHHREAEANLVTSIGPNDFYKLVHDVLKLSAMEDVQLQAAGGNKSSTSEKQKIHHEIQSFAGNHTSSHAKM</sequence>
<reference evidence="2" key="1">
    <citation type="journal article" date="2024" name="Proc. Natl. Acad. Sci. U.S.A.">
        <title>Extraordinary preservation of gene collinearity over three hundred million years revealed in homosporous lycophytes.</title>
        <authorList>
            <person name="Li C."/>
            <person name="Wickell D."/>
            <person name="Kuo L.Y."/>
            <person name="Chen X."/>
            <person name="Nie B."/>
            <person name="Liao X."/>
            <person name="Peng D."/>
            <person name="Ji J."/>
            <person name="Jenkins J."/>
            <person name="Williams M."/>
            <person name="Shu S."/>
            <person name="Plott C."/>
            <person name="Barry K."/>
            <person name="Rajasekar S."/>
            <person name="Grimwood J."/>
            <person name="Han X."/>
            <person name="Sun S."/>
            <person name="Hou Z."/>
            <person name="He W."/>
            <person name="Dai G."/>
            <person name="Sun C."/>
            <person name="Schmutz J."/>
            <person name="Leebens-Mack J.H."/>
            <person name="Li F.W."/>
            <person name="Wang L."/>
        </authorList>
    </citation>
    <scope>NUCLEOTIDE SEQUENCE [LARGE SCALE GENOMIC DNA]</scope>
    <source>
        <strain evidence="2">cv. PW_Plant_1</strain>
    </source>
</reference>
<comment type="caution">
    <text evidence="1">The sequence shown here is derived from an EMBL/GenBank/DDBJ whole genome shotgun (WGS) entry which is preliminary data.</text>
</comment>
<accession>A0ACC2EQ10</accession>
<proteinExistence type="predicted"/>
<gene>
    <name evidence="1" type="ORF">O6H91_01G034800</name>
</gene>
<keyword evidence="2" id="KW-1185">Reference proteome</keyword>
<dbReference type="Proteomes" id="UP001162992">
    <property type="component" value="Chromosome 1"/>
</dbReference>
<evidence type="ECO:0000313" key="1">
    <source>
        <dbReference type="EMBL" id="KAJ7568501.1"/>
    </source>
</evidence>
<dbReference type="EMBL" id="CM055092">
    <property type="protein sequence ID" value="KAJ7568501.1"/>
    <property type="molecule type" value="Genomic_DNA"/>
</dbReference>
<evidence type="ECO:0000313" key="2">
    <source>
        <dbReference type="Proteomes" id="UP001162992"/>
    </source>
</evidence>
<organism evidence="1 2">
    <name type="scientific">Diphasiastrum complanatum</name>
    <name type="common">Issler's clubmoss</name>
    <name type="synonym">Lycopodium complanatum</name>
    <dbReference type="NCBI Taxonomy" id="34168"/>
    <lineage>
        <taxon>Eukaryota</taxon>
        <taxon>Viridiplantae</taxon>
        <taxon>Streptophyta</taxon>
        <taxon>Embryophyta</taxon>
        <taxon>Tracheophyta</taxon>
        <taxon>Lycopodiopsida</taxon>
        <taxon>Lycopodiales</taxon>
        <taxon>Lycopodiaceae</taxon>
        <taxon>Lycopodioideae</taxon>
        <taxon>Diphasiastrum</taxon>
    </lineage>
</organism>
<name>A0ACC2EQ10_DIPCM</name>
<protein>
    <submittedName>
        <fullName evidence="1">Uncharacterized protein</fullName>
    </submittedName>
</protein>